<sequence>MRASFPAADRPHDADRGESRAIGKAGGHTMVLGHAAAKGDAFRIVFPPGHALRSGAGRKRAIATVLPAFRG</sequence>
<gene>
    <name evidence="2" type="ORF">CFR80_10215</name>
</gene>
<feature type="compositionally biased region" description="Basic and acidic residues" evidence="1">
    <location>
        <begin position="9"/>
        <end position="21"/>
    </location>
</feature>
<dbReference type="EMBL" id="NKTX01000022">
    <property type="protein sequence ID" value="PYD81709.1"/>
    <property type="molecule type" value="Genomic_DNA"/>
</dbReference>
<dbReference type="Proteomes" id="UP000247417">
    <property type="component" value="Unassembled WGS sequence"/>
</dbReference>
<reference evidence="2 3" key="1">
    <citation type="submission" date="2017-07" db="EMBL/GenBank/DDBJ databases">
        <title>A draft genome sequence of Komagataeibacter oboediens LMG 18849.</title>
        <authorList>
            <person name="Skraban J."/>
            <person name="Cleenwerck I."/>
            <person name="Vandamme P."/>
            <person name="Trcek J."/>
        </authorList>
    </citation>
    <scope>NUCLEOTIDE SEQUENCE [LARGE SCALE GENOMIC DNA]</scope>
    <source>
        <strain evidence="2 3">LMG 18849</strain>
    </source>
</reference>
<organism evidence="2 3">
    <name type="scientific">Komagataeibacter oboediens</name>
    <dbReference type="NCBI Taxonomy" id="65958"/>
    <lineage>
        <taxon>Bacteria</taxon>
        <taxon>Pseudomonadati</taxon>
        <taxon>Pseudomonadota</taxon>
        <taxon>Alphaproteobacteria</taxon>
        <taxon>Acetobacterales</taxon>
        <taxon>Acetobacteraceae</taxon>
        <taxon>Komagataeibacter</taxon>
    </lineage>
</organism>
<proteinExistence type="predicted"/>
<name>A0A318R1K8_9PROT</name>
<evidence type="ECO:0000256" key="1">
    <source>
        <dbReference type="SAM" id="MobiDB-lite"/>
    </source>
</evidence>
<accession>A0A318R1K8</accession>
<evidence type="ECO:0000313" key="3">
    <source>
        <dbReference type="Proteomes" id="UP000247417"/>
    </source>
</evidence>
<evidence type="ECO:0000313" key="2">
    <source>
        <dbReference type="EMBL" id="PYD81709.1"/>
    </source>
</evidence>
<protein>
    <submittedName>
        <fullName evidence="2">Uncharacterized protein</fullName>
    </submittedName>
</protein>
<dbReference type="AlphaFoldDB" id="A0A318R1K8"/>
<feature type="region of interest" description="Disordered" evidence="1">
    <location>
        <begin position="1"/>
        <end position="22"/>
    </location>
</feature>
<comment type="caution">
    <text evidence="2">The sequence shown here is derived from an EMBL/GenBank/DDBJ whole genome shotgun (WGS) entry which is preliminary data.</text>
</comment>